<evidence type="ECO:0000313" key="2">
    <source>
        <dbReference type="EMBL" id="KAF2136202.1"/>
    </source>
</evidence>
<keyword evidence="3" id="KW-1185">Reference proteome</keyword>
<reference evidence="2" key="1">
    <citation type="journal article" date="2020" name="Stud. Mycol.">
        <title>101 Dothideomycetes genomes: a test case for predicting lifestyles and emergence of pathogens.</title>
        <authorList>
            <person name="Haridas S."/>
            <person name="Albert R."/>
            <person name="Binder M."/>
            <person name="Bloem J."/>
            <person name="Labutti K."/>
            <person name="Salamov A."/>
            <person name="Andreopoulos B."/>
            <person name="Baker S."/>
            <person name="Barry K."/>
            <person name="Bills G."/>
            <person name="Bluhm B."/>
            <person name="Cannon C."/>
            <person name="Castanera R."/>
            <person name="Culley D."/>
            <person name="Daum C."/>
            <person name="Ezra D."/>
            <person name="Gonzalez J."/>
            <person name="Henrissat B."/>
            <person name="Kuo A."/>
            <person name="Liang C."/>
            <person name="Lipzen A."/>
            <person name="Lutzoni F."/>
            <person name="Magnuson J."/>
            <person name="Mondo S."/>
            <person name="Nolan M."/>
            <person name="Ohm R."/>
            <person name="Pangilinan J."/>
            <person name="Park H.-J."/>
            <person name="Ramirez L."/>
            <person name="Alfaro M."/>
            <person name="Sun H."/>
            <person name="Tritt A."/>
            <person name="Yoshinaga Y."/>
            <person name="Zwiers L.-H."/>
            <person name="Turgeon B."/>
            <person name="Goodwin S."/>
            <person name="Spatafora J."/>
            <person name="Crous P."/>
            <person name="Grigoriev I."/>
        </authorList>
    </citation>
    <scope>NUCLEOTIDE SEQUENCE</scope>
    <source>
        <strain evidence="2">CBS 121167</strain>
    </source>
</reference>
<dbReference type="EMBL" id="ML995529">
    <property type="protein sequence ID" value="KAF2136202.1"/>
    <property type="molecule type" value="Genomic_DNA"/>
</dbReference>
<gene>
    <name evidence="2" type="ORF">K452DRAFT_292577</name>
</gene>
<organism evidence="2 3">
    <name type="scientific">Aplosporella prunicola CBS 121167</name>
    <dbReference type="NCBI Taxonomy" id="1176127"/>
    <lineage>
        <taxon>Eukaryota</taxon>
        <taxon>Fungi</taxon>
        <taxon>Dikarya</taxon>
        <taxon>Ascomycota</taxon>
        <taxon>Pezizomycotina</taxon>
        <taxon>Dothideomycetes</taxon>
        <taxon>Dothideomycetes incertae sedis</taxon>
        <taxon>Botryosphaeriales</taxon>
        <taxon>Aplosporellaceae</taxon>
        <taxon>Aplosporella</taxon>
    </lineage>
</organism>
<dbReference type="AlphaFoldDB" id="A0A6A6AW17"/>
<name>A0A6A6AW17_9PEZI</name>
<feature type="coiled-coil region" evidence="1">
    <location>
        <begin position="174"/>
        <end position="201"/>
    </location>
</feature>
<dbReference type="GeneID" id="54298894"/>
<dbReference type="Proteomes" id="UP000799438">
    <property type="component" value="Unassembled WGS sequence"/>
</dbReference>
<proteinExistence type="predicted"/>
<protein>
    <submittedName>
        <fullName evidence="2">Uncharacterized protein</fullName>
    </submittedName>
</protein>
<accession>A0A6A6AW17</accession>
<evidence type="ECO:0000313" key="3">
    <source>
        <dbReference type="Proteomes" id="UP000799438"/>
    </source>
</evidence>
<dbReference type="OrthoDB" id="3440338at2759"/>
<evidence type="ECO:0000256" key="1">
    <source>
        <dbReference type="SAM" id="Coils"/>
    </source>
</evidence>
<feature type="coiled-coil region" evidence="1">
    <location>
        <begin position="260"/>
        <end position="287"/>
    </location>
</feature>
<keyword evidence="1" id="KW-0175">Coiled coil</keyword>
<dbReference type="RefSeq" id="XP_033391920.1">
    <property type="nucleotide sequence ID" value="XM_033541398.1"/>
</dbReference>
<sequence>MSSENKSILSDKKCKKVLDFCVALEERLDKLTGAKAHNPLDHPLQYIAWTNDMEARVAQHLAHVSSNYIMALCDSIAQVEVATFDNRYTLVANPVAFLAADYESVPAEIMFTLLADAYTDNGGGFAHTRAGENHTSVESITNRVWYDTLQWRNKNTPYPANLERELKAYRKVVSDEQEREAESFENAHQQLDQMVSDHNDEKADAREMIQAFSRLADLRDEGKATTKDNLDLYPGSEISKEVNKSIARIDQEKTERDIIYDECQQRLQREEELRTQLLALIEEAEAKQAGQTEQEQTEQMEE</sequence>